<evidence type="ECO:0000313" key="7">
    <source>
        <dbReference type="EMBL" id="CAI2185481.1"/>
    </source>
</evidence>
<dbReference type="EMBL" id="CAMKVN010003740">
    <property type="protein sequence ID" value="CAI2185481.1"/>
    <property type="molecule type" value="Genomic_DNA"/>
</dbReference>
<comment type="subcellular location">
    <subcellularLocation>
        <location evidence="2">Chromosome</location>
        <location evidence="2">Centromere</location>
    </subcellularLocation>
    <subcellularLocation>
        <location evidence="1">Nucleus</location>
    </subcellularLocation>
</comment>
<protein>
    <submittedName>
        <fullName evidence="7">4588_t:CDS:1</fullName>
    </submittedName>
</protein>
<keyword evidence="5" id="KW-0539">Nucleus</keyword>
<organism evidence="7 8">
    <name type="scientific">Funneliformis geosporum</name>
    <dbReference type="NCBI Taxonomy" id="1117311"/>
    <lineage>
        <taxon>Eukaryota</taxon>
        <taxon>Fungi</taxon>
        <taxon>Fungi incertae sedis</taxon>
        <taxon>Mucoromycota</taxon>
        <taxon>Glomeromycotina</taxon>
        <taxon>Glomeromycetes</taxon>
        <taxon>Glomerales</taxon>
        <taxon>Glomeraceae</taxon>
        <taxon>Funneliformis</taxon>
    </lineage>
</organism>
<dbReference type="GO" id="GO:0000775">
    <property type="term" value="C:chromosome, centromeric region"/>
    <property type="evidence" value="ECO:0007669"/>
    <property type="project" value="UniProtKB-SubCell"/>
</dbReference>
<comment type="similarity">
    <text evidence="3">Belongs to the CENP-L/IML3 family.</text>
</comment>
<dbReference type="PANTHER" id="PTHR31740:SF2">
    <property type="entry name" value="CENTROMERE PROTEIN L"/>
    <property type="match status" value="1"/>
</dbReference>
<comment type="caution">
    <text evidence="7">The sequence shown here is derived from an EMBL/GenBank/DDBJ whole genome shotgun (WGS) entry which is preliminary data.</text>
</comment>
<dbReference type="PANTHER" id="PTHR31740">
    <property type="entry name" value="CENTROMERE PROTEIN L"/>
    <property type="match status" value="1"/>
</dbReference>
<accession>A0A9W4SXV4</accession>
<reference evidence="7" key="1">
    <citation type="submission" date="2022-08" db="EMBL/GenBank/DDBJ databases">
        <authorList>
            <person name="Kallberg Y."/>
            <person name="Tangrot J."/>
            <person name="Rosling A."/>
        </authorList>
    </citation>
    <scope>NUCLEOTIDE SEQUENCE</scope>
    <source>
        <strain evidence="7">Wild A</strain>
    </source>
</reference>
<evidence type="ECO:0000256" key="2">
    <source>
        <dbReference type="ARBA" id="ARBA00004584"/>
    </source>
</evidence>
<keyword evidence="6" id="KW-0137">Centromere</keyword>
<name>A0A9W4SXV4_9GLOM</name>
<dbReference type="Proteomes" id="UP001153678">
    <property type="component" value="Unassembled WGS sequence"/>
</dbReference>
<proteinExistence type="inferred from homology"/>
<evidence type="ECO:0000256" key="5">
    <source>
        <dbReference type="ARBA" id="ARBA00023242"/>
    </source>
</evidence>
<dbReference type="OrthoDB" id="8864979at2759"/>
<evidence type="ECO:0000313" key="8">
    <source>
        <dbReference type="Proteomes" id="UP001153678"/>
    </source>
</evidence>
<keyword evidence="8" id="KW-1185">Reference proteome</keyword>
<evidence type="ECO:0000256" key="6">
    <source>
        <dbReference type="ARBA" id="ARBA00023328"/>
    </source>
</evidence>
<feature type="non-terminal residue" evidence="7">
    <location>
        <position position="1"/>
    </location>
</feature>
<dbReference type="AlphaFoldDB" id="A0A9W4SXV4"/>
<evidence type="ECO:0000256" key="4">
    <source>
        <dbReference type="ARBA" id="ARBA00022454"/>
    </source>
</evidence>
<gene>
    <name evidence="7" type="ORF">FWILDA_LOCUS12098</name>
</gene>
<sequence>MSKRTINHKRRRNVTDDSIEVGQEENAAELDSDVFMNKTFFLYRCTPFYKFEHTDFTLYGKELHNFITGQMLNKIPSLDYEIRDENDFISEGKVVEIFISKIKLSGWNGTNGMPIGIEIKFKPKGSAKEQIFHLMFLPSIVSRDFINKNSPFSHYPVILIKAPQRLANIAIEWFETRFDCRICRYRLQSSCLKIFVEEWANISFTCDDFIQNSLNSRLIAKPLELTYIIPNISEIKNIKLRMSIDDVKHLYD</sequence>
<evidence type="ECO:0000256" key="3">
    <source>
        <dbReference type="ARBA" id="ARBA00011060"/>
    </source>
</evidence>
<dbReference type="GO" id="GO:0005634">
    <property type="term" value="C:nucleus"/>
    <property type="evidence" value="ECO:0007669"/>
    <property type="project" value="UniProtKB-SubCell"/>
</dbReference>
<dbReference type="InterPro" id="IPR025204">
    <property type="entry name" value="CENP-L"/>
</dbReference>
<keyword evidence="4" id="KW-0158">Chromosome</keyword>
<evidence type="ECO:0000256" key="1">
    <source>
        <dbReference type="ARBA" id="ARBA00004123"/>
    </source>
</evidence>
<feature type="non-terminal residue" evidence="7">
    <location>
        <position position="252"/>
    </location>
</feature>
<dbReference type="Pfam" id="PF13092">
    <property type="entry name" value="CENP-L"/>
    <property type="match status" value="1"/>
</dbReference>